<organism evidence="1 2">
    <name type="scientific">Panicum miliaceum</name>
    <name type="common">Proso millet</name>
    <name type="synonym">Broomcorn millet</name>
    <dbReference type="NCBI Taxonomy" id="4540"/>
    <lineage>
        <taxon>Eukaryota</taxon>
        <taxon>Viridiplantae</taxon>
        <taxon>Streptophyta</taxon>
        <taxon>Embryophyta</taxon>
        <taxon>Tracheophyta</taxon>
        <taxon>Spermatophyta</taxon>
        <taxon>Magnoliopsida</taxon>
        <taxon>Liliopsida</taxon>
        <taxon>Poales</taxon>
        <taxon>Poaceae</taxon>
        <taxon>PACMAD clade</taxon>
        <taxon>Panicoideae</taxon>
        <taxon>Panicodae</taxon>
        <taxon>Paniceae</taxon>
        <taxon>Panicinae</taxon>
        <taxon>Panicum</taxon>
        <taxon>Panicum sect. Panicum</taxon>
    </lineage>
</organism>
<dbReference type="AlphaFoldDB" id="A0A3L6RDQ2"/>
<sequence>MPEISLGSGCFLPKFLRSWGAIGSSRNSHNELSGRRHAIRPTPHMACVASNARSLSLSQRKYPAAPARGGKGTCKQV</sequence>
<comment type="caution">
    <text evidence="1">The sequence shown here is derived from an EMBL/GenBank/DDBJ whole genome shotgun (WGS) entry which is preliminary data.</text>
</comment>
<name>A0A3L6RDQ2_PANMI</name>
<evidence type="ECO:0000313" key="1">
    <source>
        <dbReference type="EMBL" id="RLN00764.1"/>
    </source>
</evidence>
<keyword evidence="2" id="KW-1185">Reference proteome</keyword>
<protein>
    <submittedName>
        <fullName evidence="1">Uncharacterized protein</fullName>
    </submittedName>
</protein>
<accession>A0A3L6RDQ2</accession>
<evidence type="ECO:0000313" key="2">
    <source>
        <dbReference type="Proteomes" id="UP000275267"/>
    </source>
</evidence>
<dbReference type="EMBL" id="PQIB02000009">
    <property type="protein sequence ID" value="RLN00764.1"/>
    <property type="molecule type" value="Genomic_DNA"/>
</dbReference>
<dbReference type="Proteomes" id="UP000275267">
    <property type="component" value="Unassembled WGS sequence"/>
</dbReference>
<reference evidence="2" key="1">
    <citation type="journal article" date="2019" name="Nat. Commun.">
        <title>The genome of broomcorn millet.</title>
        <authorList>
            <person name="Zou C."/>
            <person name="Miki D."/>
            <person name="Li D."/>
            <person name="Tang Q."/>
            <person name="Xiao L."/>
            <person name="Rajput S."/>
            <person name="Deng P."/>
            <person name="Jia W."/>
            <person name="Huang R."/>
            <person name="Zhang M."/>
            <person name="Sun Y."/>
            <person name="Hu J."/>
            <person name="Fu X."/>
            <person name="Schnable P.S."/>
            <person name="Li F."/>
            <person name="Zhang H."/>
            <person name="Feng B."/>
            <person name="Zhu X."/>
            <person name="Liu R."/>
            <person name="Schnable J.C."/>
            <person name="Zhu J.-K."/>
            <person name="Zhang H."/>
        </authorList>
    </citation>
    <scope>NUCLEOTIDE SEQUENCE [LARGE SCALE GENOMIC DNA]</scope>
</reference>
<proteinExistence type="predicted"/>
<gene>
    <name evidence="1" type="ORF">C2845_PM06G24930</name>
</gene>